<dbReference type="AlphaFoldDB" id="U9SIF7"/>
<dbReference type="EMBL" id="KI301046">
    <property type="protein sequence ID" value="ERZ95683.1"/>
    <property type="molecule type" value="Genomic_DNA"/>
</dbReference>
<gene>
    <name evidence="1" type="ORF">GLOINDRAFT_89931</name>
</gene>
<dbReference type="HOGENOM" id="CLU_1595424_0_0_1"/>
<organism evidence="1">
    <name type="scientific">Rhizophagus irregularis (strain DAOM 181602 / DAOM 197198 / MUCL 43194)</name>
    <name type="common">Arbuscular mycorrhizal fungus</name>
    <name type="synonym">Glomus intraradices</name>
    <dbReference type="NCBI Taxonomy" id="747089"/>
    <lineage>
        <taxon>Eukaryota</taxon>
        <taxon>Fungi</taxon>
        <taxon>Fungi incertae sedis</taxon>
        <taxon>Mucoromycota</taxon>
        <taxon>Glomeromycotina</taxon>
        <taxon>Glomeromycetes</taxon>
        <taxon>Glomerales</taxon>
        <taxon>Glomeraceae</taxon>
        <taxon>Rhizophagus</taxon>
    </lineage>
</organism>
<name>U9SIF7_RHIID</name>
<proteinExistence type="predicted"/>
<dbReference type="InterPro" id="IPR029071">
    <property type="entry name" value="Ubiquitin-like_domsf"/>
</dbReference>
<dbReference type="Gene3D" id="3.10.20.90">
    <property type="entry name" value="Phosphatidylinositol 3-kinase Catalytic Subunit, Chain A, domain 1"/>
    <property type="match status" value="1"/>
</dbReference>
<dbReference type="VEuPathDB" id="FungiDB:RhiirFUN_005625"/>
<sequence length="167" mass="18698">MDIRCVTILACDRVFRSNDVLIFIDHEFQISSVYVANVTSNTTGEVLLKEFETGVSEYEPCKLVYNGKDIRPTDTLGKLGIKKGDLVKVIWSVWENSLTIHPSLVGEAKEATRSSISKAVIFVKMKTEKSIELEAETSDTINQIKQKSMINYAFFLINSVLLLTASN</sequence>
<dbReference type="SUPFAM" id="SSF54236">
    <property type="entry name" value="Ubiquitin-like"/>
    <property type="match status" value="1"/>
</dbReference>
<dbReference type="STRING" id="747089.U9SIF7"/>
<protein>
    <submittedName>
        <fullName evidence="1">Uncharacterized protein</fullName>
    </submittedName>
</protein>
<accession>U9SIF7</accession>
<evidence type="ECO:0000313" key="1">
    <source>
        <dbReference type="EMBL" id="ERZ95683.1"/>
    </source>
</evidence>
<reference evidence="1" key="1">
    <citation type="submission" date="2013-07" db="EMBL/GenBank/DDBJ databases">
        <title>The genome of an arbuscular mycorrhizal fungus provides insights into the evolution of the oldest plant symbiosis.</title>
        <authorList>
            <consortium name="DOE Joint Genome Institute"/>
            <person name="Tisserant E."/>
            <person name="Malbreil M."/>
            <person name="Kuo A."/>
            <person name="Kohler A."/>
            <person name="Symeonidi A."/>
            <person name="Balestrini R."/>
            <person name="Charron P."/>
            <person name="Duensing N."/>
            <person name="Frei-dit-Frey N."/>
            <person name="Gianinazzi-Pearson V."/>
            <person name="Gilbert B."/>
            <person name="Handa Y."/>
            <person name="Hijri M."/>
            <person name="Kaul R."/>
            <person name="Kawaguchi M."/>
            <person name="Krajinski F."/>
            <person name="Lammers P."/>
            <person name="Lapierre D."/>
            <person name="Masclaux F.G."/>
            <person name="Murat C."/>
            <person name="Morin E."/>
            <person name="Ndikumana S."/>
            <person name="Pagni M."/>
            <person name="Petitpierre D."/>
            <person name="Requena N."/>
            <person name="Rosikiewicz P."/>
            <person name="Riley R."/>
            <person name="Saito K."/>
            <person name="San Clemente H."/>
            <person name="Shapiro H."/>
            <person name="van Tuinen D."/>
            <person name="Becard G."/>
            <person name="Bonfante P."/>
            <person name="Paszkowski U."/>
            <person name="Shachar-Hill Y."/>
            <person name="Young J.P."/>
            <person name="Sanders I.R."/>
            <person name="Henrissat B."/>
            <person name="Rensing S.A."/>
            <person name="Grigoriev I.V."/>
            <person name="Corradi N."/>
            <person name="Roux C."/>
            <person name="Martin F."/>
        </authorList>
    </citation>
    <scope>NUCLEOTIDE SEQUENCE</scope>
    <source>
        <strain evidence="1">DAOM 197198</strain>
    </source>
</reference>